<evidence type="ECO:0000313" key="1">
    <source>
        <dbReference type="EMBL" id="KAH3816029.1"/>
    </source>
</evidence>
<proteinExistence type="predicted"/>
<dbReference type="Proteomes" id="UP000828390">
    <property type="component" value="Unassembled WGS sequence"/>
</dbReference>
<evidence type="ECO:0000313" key="2">
    <source>
        <dbReference type="Proteomes" id="UP000828390"/>
    </source>
</evidence>
<keyword evidence="2" id="KW-1185">Reference proteome</keyword>
<protein>
    <submittedName>
        <fullName evidence="1">Uncharacterized protein</fullName>
    </submittedName>
</protein>
<accession>A0A9D4GIF1</accession>
<dbReference type="EMBL" id="JAIWYP010000006">
    <property type="protein sequence ID" value="KAH3816029.1"/>
    <property type="molecule type" value="Genomic_DNA"/>
</dbReference>
<reference evidence="1" key="2">
    <citation type="submission" date="2020-11" db="EMBL/GenBank/DDBJ databases">
        <authorList>
            <person name="McCartney M.A."/>
            <person name="Auch B."/>
            <person name="Kono T."/>
            <person name="Mallez S."/>
            <person name="Becker A."/>
            <person name="Gohl D.M."/>
            <person name="Silverstein K.A.T."/>
            <person name="Koren S."/>
            <person name="Bechman K.B."/>
            <person name="Herman A."/>
            <person name="Abrahante J.E."/>
            <person name="Garbe J."/>
        </authorList>
    </citation>
    <scope>NUCLEOTIDE SEQUENCE</scope>
    <source>
        <strain evidence="1">Duluth1</strain>
        <tissue evidence="1">Whole animal</tissue>
    </source>
</reference>
<reference evidence="1" key="1">
    <citation type="journal article" date="2019" name="bioRxiv">
        <title>The Genome of the Zebra Mussel, Dreissena polymorpha: A Resource for Invasive Species Research.</title>
        <authorList>
            <person name="McCartney M.A."/>
            <person name="Auch B."/>
            <person name="Kono T."/>
            <person name="Mallez S."/>
            <person name="Zhang Y."/>
            <person name="Obille A."/>
            <person name="Becker A."/>
            <person name="Abrahante J.E."/>
            <person name="Garbe J."/>
            <person name="Badalamenti J.P."/>
            <person name="Herman A."/>
            <person name="Mangelson H."/>
            <person name="Liachko I."/>
            <person name="Sullivan S."/>
            <person name="Sone E.D."/>
            <person name="Koren S."/>
            <person name="Silverstein K.A.T."/>
            <person name="Beckman K.B."/>
            <person name="Gohl D.M."/>
        </authorList>
    </citation>
    <scope>NUCLEOTIDE SEQUENCE</scope>
    <source>
        <strain evidence="1">Duluth1</strain>
        <tissue evidence="1">Whole animal</tissue>
    </source>
</reference>
<gene>
    <name evidence="1" type="ORF">DPMN_144569</name>
</gene>
<dbReference type="AlphaFoldDB" id="A0A9D4GIF1"/>
<comment type="caution">
    <text evidence="1">The sequence shown here is derived from an EMBL/GenBank/DDBJ whole genome shotgun (WGS) entry which is preliminary data.</text>
</comment>
<organism evidence="1 2">
    <name type="scientific">Dreissena polymorpha</name>
    <name type="common">Zebra mussel</name>
    <name type="synonym">Mytilus polymorpha</name>
    <dbReference type="NCBI Taxonomy" id="45954"/>
    <lineage>
        <taxon>Eukaryota</taxon>
        <taxon>Metazoa</taxon>
        <taxon>Spiralia</taxon>
        <taxon>Lophotrochozoa</taxon>
        <taxon>Mollusca</taxon>
        <taxon>Bivalvia</taxon>
        <taxon>Autobranchia</taxon>
        <taxon>Heteroconchia</taxon>
        <taxon>Euheterodonta</taxon>
        <taxon>Imparidentia</taxon>
        <taxon>Neoheterodontei</taxon>
        <taxon>Myida</taxon>
        <taxon>Dreissenoidea</taxon>
        <taxon>Dreissenidae</taxon>
        <taxon>Dreissena</taxon>
    </lineage>
</organism>
<sequence length="80" mass="9556">MITPRIMKLHRYIDHYWQMTLIDFQVISWLVSEVKAYLNAPDVIFWEEPVLGVLGGDLKKKKFFWCLPIRHQVLVWGSNP</sequence>
<name>A0A9D4GIF1_DREPO</name>